<dbReference type="RefSeq" id="WP_131758927.1">
    <property type="nucleotide sequence ID" value="NZ_CAACUY010000063.1"/>
</dbReference>
<organism evidence="2 3">
    <name type="scientific">Actinomadura fibrosa</name>
    <dbReference type="NCBI Taxonomy" id="111802"/>
    <lineage>
        <taxon>Bacteria</taxon>
        <taxon>Bacillati</taxon>
        <taxon>Actinomycetota</taxon>
        <taxon>Actinomycetes</taxon>
        <taxon>Streptosporangiales</taxon>
        <taxon>Thermomonosporaceae</taxon>
        <taxon>Actinomadura</taxon>
    </lineage>
</organism>
<dbReference type="Pfam" id="PF05534">
    <property type="entry name" value="HicB"/>
    <property type="match status" value="1"/>
</dbReference>
<feature type="compositionally biased region" description="Low complexity" evidence="1">
    <location>
        <begin position="176"/>
        <end position="189"/>
    </location>
</feature>
<feature type="region of interest" description="Disordered" evidence="1">
    <location>
        <begin position="176"/>
        <end position="199"/>
    </location>
</feature>
<name>A0ABW2XAF8_9ACTN</name>
<dbReference type="InterPro" id="IPR013321">
    <property type="entry name" value="Arc_rbn_hlx_hlx"/>
</dbReference>
<dbReference type="InterPro" id="IPR008651">
    <property type="entry name" value="Uncharacterised_HicB"/>
</dbReference>
<reference evidence="3" key="1">
    <citation type="journal article" date="2019" name="Int. J. Syst. Evol. Microbiol.">
        <title>The Global Catalogue of Microorganisms (GCM) 10K type strain sequencing project: providing services to taxonomists for standard genome sequencing and annotation.</title>
        <authorList>
            <consortium name="The Broad Institute Genomics Platform"/>
            <consortium name="The Broad Institute Genome Sequencing Center for Infectious Disease"/>
            <person name="Wu L."/>
            <person name="Ma J."/>
        </authorList>
    </citation>
    <scope>NUCLEOTIDE SEQUENCE [LARGE SCALE GENOMIC DNA]</scope>
    <source>
        <strain evidence="3">JCM 9371</strain>
    </source>
</reference>
<evidence type="ECO:0000313" key="2">
    <source>
        <dbReference type="EMBL" id="MFD0683439.1"/>
    </source>
</evidence>
<accession>A0ABW2XAF8</accession>
<dbReference type="EMBL" id="JBHTGP010000003">
    <property type="protein sequence ID" value="MFD0683439.1"/>
    <property type="molecule type" value="Genomic_DNA"/>
</dbReference>
<gene>
    <name evidence="2" type="ORF">ACFQZM_02925</name>
</gene>
<dbReference type="Gene3D" id="1.10.1220.10">
    <property type="entry name" value="Met repressor-like"/>
    <property type="match status" value="1"/>
</dbReference>
<comment type="caution">
    <text evidence="2">The sequence shown here is derived from an EMBL/GenBank/DDBJ whole genome shotgun (WGS) entry which is preliminary data.</text>
</comment>
<dbReference type="InterPro" id="IPR010985">
    <property type="entry name" value="Ribbon_hlx_hlx"/>
</dbReference>
<proteinExistence type="predicted"/>
<dbReference type="SUPFAM" id="SSF47598">
    <property type="entry name" value="Ribbon-helix-helix"/>
    <property type="match status" value="1"/>
</dbReference>
<protein>
    <submittedName>
        <fullName evidence="2">Toxin-antitoxin system HicB family antitoxin</fullName>
    </submittedName>
</protein>
<feature type="region of interest" description="Disordered" evidence="1">
    <location>
        <begin position="71"/>
        <end position="105"/>
    </location>
</feature>
<feature type="compositionally biased region" description="Low complexity" evidence="1">
    <location>
        <begin position="91"/>
        <end position="105"/>
    </location>
</feature>
<evidence type="ECO:0000256" key="1">
    <source>
        <dbReference type="SAM" id="MobiDB-lite"/>
    </source>
</evidence>
<keyword evidence="3" id="KW-1185">Reference proteome</keyword>
<evidence type="ECO:0000313" key="3">
    <source>
        <dbReference type="Proteomes" id="UP001597063"/>
    </source>
</evidence>
<dbReference type="Proteomes" id="UP001597063">
    <property type="component" value="Unassembled WGS sequence"/>
</dbReference>
<sequence length="199" mass="20108">MDLMPYVEKLRRELAVAAEAGGPDVRALAERLTGVLDSAARLTLLEALSAAADEITSELAPGSVEVRLRGGDPAFVVTPPPSDPSGGKAGEGAAREAVAPPADASSAGAEAIASAAHAVASAAHAAPPSADEGGTARMTLRLPEHLKTRVEEAAGRQGVSVNAWLVRAISAAFEPGAAPRPAAPPQQARSGRGYTGWVR</sequence>